<comment type="caution">
    <text evidence="7">The sequence shown here is derived from an EMBL/GenBank/DDBJ whole genome shotgun (WGS) entry which is preliminary data.</text>
</comment>
<keyword evidence="3" id="KW-0611">Plant defense</keyword>
<evidence type="ECO:0000313" key="7">
    <source>
        <dbReference type="EMBL" id="KZM83815.1"/>
    </source>
</evidence>
<dbReference type="InterPro" id="IPR002182">
    <property type="entry name" value="NB-ARC"/>
</dbReference>
<feature type="domain" description="Disease resistance N-terminal" evidence="6">
    <location>
        <begin position="6"/>
        <end position="89"/>
    </location>
</feature>
<dbReference type="Gene3D" id="1.20.5.4130">
    <property type="match status" value="1"/>
</dbReference>
<dbReference type="OMA" id="TIDIWRW"/>
<protein>
    <recommendedName>
        <fullName evidence="8">AAA+ ATPase domain-containing protein</fullName>
    </recommendedName>
</protein>
<dbReference type="InterPro" id="IPR041118">
    <property type="entry name" value="Rx_N"/>
</dbReference>
<sequence>MAEAIVLMVVGRLTDLLTEEAQFLNVVRDEIQQVVTELMRMKAFLRDADSRISEERVGNLLAQVRDLVYDAEDVVETFLLSAMSSERRKVQGGFRNKVKRSVCSFDEYFYHHKFIKGIKQIQERIQNLFGCFSDYDIKSTQNEGHGSSSSESEPGRLKRFHTFSVVEPKLFVGFQEDVKSLVAHLVNEGDDSYPVIFIGGMGGLGKTTLAEKIYNHKTIKKHFPRLAWVSISQKWQAKHVLKRILISLVHEKKEEILQMEYDRLVENLLQVQQTKNCLVVLDDIWSSDAWDLLKAAFPTETSRSKLMLTSRILDLADHVNPRCFVHKPKVLDAEESWALLRLKAFPKGDHLTCDELRSLGKNLKLRFDGLSKLETLERFDTSWCEVKDLPKLISLQKLSLHVDGSYNDMEEMIKYLSSYTGKYLDISISTDDLVSENGADMWRQLFWNHKYNL</sequence>
<name>A0A175YJR9_DAUCS</name>
<dbReference type="PANTHER" id="PTHR19338">
    <property type="entry name" value="TRANSLOCASE OF INNER MITOCHONDRIAL MEMBRANE 13 HOMOLOG"/>
    <property type="match status" value="1"/>
</dbReference>
<keyword evidence="2" id="KW-0547">Nucleotide-binding</keyword>
<dbReference type="Gene3D" id="3.40.50.300">
    <property type="entry name" value="P-loop containing nucleotide triphosphate hydrolases"/>
    <property type="match status" value="1"/>
</dbReference>
<dbReference type="Gramene" id="KZM83815">
    <property type="protein sequence ID" value="KZM83815"/>
    <property type="gene ID" value="DCAR_028763"/>
</dbReference>
<dbReference type="GO" id="GO:0006952">
    <property type="term" value="P:defense response"/>
    <property type="evidence" value="ECO:0007669"/>
    <property type="project" value="UniProtKB-KW"/>
</dbReference>
<dbReference type="PRINTS" id="PR00364">
    <property type="entry name" value="DISEASERSIST"/>
</dbReference>
<dbReference type="GO" id="GO:0043531">
    <property type="term" value="F:ADP binding"/>
    <property type="evidence" value="ECO:0007669"/>
    <property type="project" value="InterPro"/>
</dbReference>
<dbReference type="EMBL" id="LNRQ01000008">
    <property type="protein sequence ID" value="KZM83815.1"/>
    <property type="molecule type" value="Genomic_DNA"/>
</dbReference>
<keyword evidence="1" id="KW-0677">Repeat</keyword>
<dbReference type="Pfam" id="PF18052">
    <property type="entry name" value="Rx_N"/>
    <property type="match status" value="1"/>
</dbReference>
<dbReference type="InterPro" id="IPR027417">
    <property type="entry name" value="P-loop_NTPase"/>
</dbReference>
<evidence type="ECO:0000259" key="5">
    <source>
        <dbReference type="Pfam" id="PF00931"/>
    </source>
</evidence>
<gene>
    <name evidence="7" type="ORF">DCAR_028763</name>
</gene>
<dbReference type="GO" id="GO:0005524">
    <property type="term" value="F:ATP binding"/>
    <property type="evidence" value="ECO:0007669"/>
    <property type="project" value="UniProtKB-KW"/>
</dbReference>
<evidence type="ECO:0000256" key="4">
    <source>
        <dbReference type="ARBA" id="ARBA00022840"/>
    </source>
</evidence>
<dbReference type="InterPro" id="IPR038005">
    <property type="entry name" value="RX-like_CC"/>
</dbReference>
<dbReference type="FunFam" id="3.40.50.300:FF:001091">
    <property type="entry name" value="Probable disease resistance protein At1g61300"/>
    <property type="match status" value="1"/>
</dbReference>
<evidence type="ECO:0000256" key="1">
    <source>
        <dbReference type="ARBA" id="ARBA00022737"/>
    </source>
</evidence>
<dbReference type="Pfam" id="PF00931">
    <property type="entry name" value="NB-ARC"/>
    <property type="match status" value="1"/>
</dbReference>
<evidence type="ECO:0000259" key="6">
    <source>
        <dbReference type="Pfam" id="PF18052"/>
    </source>
</evidence>
<dbReference type="PANTHER" id="PTHR19338:SF66">
    <property type="entry name" value="NB-ARC DOMAIN-CONTAINING PROTEIN"/>
    <property type="match status" value="1"/>
</dbReference>
<evidence type="ECO:0000256" key="2">
    <source>
        <dbReference type="ARBA" id="ARBA00022741"/>
    </source>
</evidence>
<dbReference type="SUPFAM" id="SSF52540">
    <property type="entry name" value="P-loop containing nucleoside triphosphate hydrolases"/>
    <property type="match status" value="1"/>
</dbReference>
<keyword evidence="4" id="KW-0067">ATP-binding</keyword>
<reference evidence="7" key="1">
    <citation type="journal article" date="2016" name="Nat. Genet.">
        <title>A high-quality carrot genome assembly provides new insights into carotenoid accumulation and asterid genome evolution.</title>
        <authorList>
            <person name="Iorizzo M."/>
            <person name="Ellison S."/>
            <person name="Senalik D."/>
            <person name="Zeng P."/>
            <person name="Satapoomin P."/>
            <person name="Huang J."/>
            <person name="Bowman M."/>
            <person name="Iovene M."/>
            <person name="Sanseverino W."/>
            <person name="Cavagnaro P."/>
            <person name="Yildiz M."/>
            <person name="Macko-Podgorni A."/>
            <person name="Moranska E."/>
            <person name="Grzebelus E."/>
            <person name="Grzebelus D."/>
            <person name="Ashrafi H."/>
            <person name="Zheng Z."/>
            <person name="Cheng S."/>
            <person name="Spooner D."/>
            <person name="Van Deynze A."/>
            <person name="Simon P."/>
        </authorList>
    </citation>
    <scope>NUCLEOTIDE SEQUENCE [LARGE SCALE GENOMIC DNA]</scope>
    <source>
        <tissue evidence="7">Leaf</tissue>
    </source>
</reference>
<evidence type="ECO:0000256" key="3">
    <source>
        <dbReference type="ARBA" id="ARBA00022821"/>
    </source>
</evidence>
<organism evidence="7">
    <name type="scientific">Daucus carota subsp. sativus</name>
    <name type="common">Carrot</name>
    <dbReference type="NCBI Taxonomy" id="79200"/>
    <lineage>
        <taxon>Eukaryota</taxon>
        <taxon>Viridiplantae</taxon>
        <taxon>Streptophyta</taxon>
        <taxon>Embryophyta</taxon>
        <taxon>Tracheophyta</taxon>
        <taxon>Spermatophyta</taxon>
        <taxon>Magnoliopsida</taxon>
        <taxon>eudicotyledons</taxon>
        <taxon>Gunneridae</taxon>
        <taxon>Pentapetalae</taxon>
        <taxon>asterids</taxon>
        <taxon>campanulids</taxon>
        <taxon>Apiales</taxon>
        <taxon>Apiaceae</taxon>
        <taxon>Apioideae</taxon>
        <taxon>Scandiceae</taxon>
        <taxon>Daucinae</taxon>
        <taxon>Daucus</taxon>
        <taxon>Daucus sect. Daucus</taxon>
    </lineage>
</organism>
<dbReference type="AlphaFoldDB" id="A0A175YJR9"/>
<dbReference type="CDD" id="cd14798">
    <property type="entry name" value="RX-CC_like"/>
    <property type="match status" value="1"/>
</dbReference>
<evidence type="ECO:0008006" key="8">
    <source>
        <dbReference type="Google" id="ProtNLM"/>
    </source>
</evidence>
<accession>A0A175YJR9</accession>
<proteinExistence type="predicted"/>
<feature type="domain" description="NB-ARC" evidence="5">
    <location>
        <begin position="175"/>
        <end position="347"/>
    </location>
</feature>